<name>A0A1U6HYK1_9SPHN</name>
<gene>
    <name evidence="2" type="ORF">SAMN06295987_103347</name>
</gene>
<keyword evidence="3" id="KW-1185">Reference proteome</keyword>
<dbReference type="InterPro" id="IPR037401">
    <property type="entry name" value="SnoaL-like"/>
</dbReference>
<organism evidence="2 3">
    <name type="scientific">Novosphingobium mathurense</name>
    <dbReference type="NCBI Taxonomy" id="428990"/>
    <lineage>
        <taxon>Bacteria</taxon>
        <taxon>Pseudomonadati</taxon>
        <taxon>Pseudomonadota</taxon>
        <taxon>Alphaproteobacteria</taxon>
        <taxon>Sphingomonadales</taxon>
        <taxon>Sphingomonadaceae</taxon>
        <taxon>Novosphingobium</taxon>
    </lineage>
</organism>
<dbReference type="Pfam" id="PF13577">
    <property type="entry name" value="SnoaL_4"/>
    <property type="match status" value="1"/>
</dbReference>
<dbReference type="InterPro" id="IPR011944">
    <property type="entry name" value="Steroid_delta5-4_isomerase"/>
</dbReference>
<dbReference type="AlphaFoldDB" id="A0A1U6HYK1"/>
<accession>A0A1U6HYK1</accession>
<evidence type="ECO:0000313" key="2">
    <source>
        <dbReference type="EMBL" id="SLK00761.1"/>
    </source>
</evidence>
<dbReference type="SUPFAM" id="SSF54427">
    <property type="entry name" value="NTF2-like"/>
    <property type="match status" value="1"/>
</dbReference>
<feature type="domain" description="SnoaL-like" evidence="1">
    <location>
        <begin position="38"/>
        <end position="155"/>
    </location>
</feature>
<dbReference type="InterPro" id="IPR032710">
    <property type="entry name" value="NTF2-like_dom_sf"/>
</dbReference>
<dbReference type="CDD" id="cd00531">
    <property type="entry name" value="NTF2_like"/>
    <property type="match status" value="1"/>
</dbReference>
<dbReference type="STRING" id="428990.SAMN06295987_103347"/>
<reference evidence="3" key="1">
    <citation type="submission" date="2017-02" db="EMBL/GenBank/DDBJ databases">
        <authorList>
            <person name="Varghese N."/>
            <person name="Submissions S."/>
        </authorList>
    </citation>
    <scope>NUCLEOTIDE SEQUENCE [LARGE SCALE GENOMIC DNA]</scope>
    <source>
        <strain evidence="3">SM117</strain>
    </source>
</reference>
<sequence>MGNRIVYYEDRYHNILRIYAFMERLSVTERSIEDRLDRLESLEAIRQLPARYALALDMRDMDAMVSLFPEDVRVGRDTTGRKALREYMDTTLRAPFTGTSHHIGGHVIEFEDADHARGIVYSKNEHETGDEWVIMQMMYSDNYVRRDGRWYFARRLPLYWYATDLNKPPIGDRKMRWPGTEWTEGNFHKLFPSFDEFWARKGDHGGPVAEPAPFDRFIETMRRGKDAPKVRVRAE</sequence>
<dbReference type="Proteomes" id="UP000190989">
    <property type="component" value="Unassembled WGS sequence"/>
</dbReference>
<proteinExistence type="predicted"/>
<dbReference type="EMBL" id="FVZE01000003">
    <property type="protein sequence ID" value="SLK00761.1"/>
    <property type="molecule type" value="Genomic_DNA"/>
</dbReference>
<protein>
    <recommendedName>
        <fullName evidence="1">SnoaL-like domain-containing protein</fullName>
    </recommendedName>
</protein>
<dbReference type="Gene3D" id="3.10.450.50">
    <property type="match status" value="1"/>
</dbReference>
<dbReference type="NCBIfam" id="TIGR02246">
    <property type="entry name" value="SgcJ/EcaC family oxidoreductase"/>
    <property type="match status" value="1"/>
</dbReference>
<evidence type="ECO:0000259" key="1">
    <source>
        <dbReference type="Pfam" id="PF13577"/>
    </source>
</evidence>
<evidence type="ECO:0000313" key="3">
    <source>
        <dbReference type="Proteomes" id="UP000190989"/>
    </source>
</evidence>